<dbReference type="EMBL" id="CP058561">
    <property type="protein sequence ID" value="QUH30931.1"/>
    <property type="molecule type" value="Genomic_DNA"/>
</dbReference>
<dbReference type="Gene3D" id="3.40.720.10">
    <property type="entry name" value="Alkaline Phosphatase, subunit A"/>
    <property type="match status" value="1"/>
</dbReference>
<evidence type="ECO:0000313" key="5">
    <source>
        <dbReference type="EMBL" id="QUH30931.1"/>
    </source>
</evidence>
<evidence type="ECO:0000259" key="4">
    <source>
        <dbReference type="Pfam" id="PF00884"/>
    </source>
</evidence>
<dbReference type="GO" id="GO:0008484">
    <property type="term" value="F:sulfuric ester hydrolase activity"/>
    <property type="evidence" value="ECO:0007669"/>
    <property type="project" value="TreeGrafter"/>
</dbReference>
<dbReference type="SUPFAM" id="SSF53649">
    <property type="entry name" value="Alkaline phosphatase-like"/>
    <property type="match status" value="1"/>
</dbReference>
<dbReference type="Proteomes" id="UP000677305">
    <property type="component" value="Chromosome"/>
</dbReference>
<evidence type="ECO:0000256" key="1">
    <source>
        <dbReference type="ARBA" id="ARBA00008779"/>
    </source>
</evidence>
<comment type="similarity">
    <text evidence="1">Belongs to the sulfatase family.</text>
</comment>
<dbReference type="Pfam" id="PF00884">
    <property type="entry name" value="Sulfatase"/>
    <property type="match status" value="1"/>
</dbReference>
<dbReference type="GO" id="GO:0046872">
    <property type="term" value="F:metal ion binding"/>
    <property type="evidence" value="ECO:0007669"/>
    <property type="project" value="UniProtKB-KW"/>
</dbReference>
<feature type="domain" description="Sulfatase N-terminal" evidence="4">
    <location>
        <begin position="5"/>
        <end position="397"/>
    </location>
</feature>
<dbReference type="InterPro" id="IPR017850">
    <property type="entry name" value="Alkaline_phosphatase_core_sf"/>
</dbReference>
<dbReference type="RefSeq" id="WP_212691039.1">
    <property type="nucleotide sequence ID" value="NZ_CP058561.1"/>
</dbReference>
<dbReference type="GO" id="GO:0005737">
    <property type="term" value="C:cytoplasm"/>
    <property type="evidence" value="ECO:0007669"/>
    <property type="project" value="TreeGrafter"/>
</dbReference>
<sequence>MKKTNILLITSDQQHFNTIGAFNPEIKTPNLDRLVKEGTTFKRAYCPNPTCTPTRSSIITGMYPSQHGAWTLGTKLSEDVHTVGEDFNSAGYKTALVGKAHFQPLASTEEFPSVEAYPILQDLDFWKDFNTNYDTWYGFSHCELARNHTDEGHIGQHYALWLEEKGLNNWKDYFRKPTGILDRRAEGKWDIPEKYHYDSWISERTNALMEEYNNADEPFLLWASFFDPHPDYIVPEPYYSMYDPEELTLPTITLGEHDNNPPHFAMTQYDNADFSIYGESGYGIHGMHTHEKDEKTLRKYLSVYYGMVTMMDKYIGKILDKLDELGIADNTIVLFTTDHGHFIGHHGLSAKGPFLYEDMIKVPYIVRYPHKIPANKSSNALQSLVDIAPTLLSFADIGIPRIMTGKDQKDVWLGKKDSARDHIICEHHHEPTTIHLKTYVDERYKLTVYYNQTYGELFDLEKDPEEINNLWDNPDYTELKMNLMLKYIWAELGKEPMWMPRIAGA</sequence>
<proteinExistence type="inferred from homology"/>
<keyword evidence="3 5" id="KW-0378">Hydrolase</keyword>
<protein>
    <submittedName>
        <fullName evidence="5">Sulfatase-like hydrolase/transferase</fullName>
    </submittedName>
</protein>
<evidence type="ECO:0000313" key="6">
    <source>
        <dbReference type="Proteomes" id="UP000677305"/>
    </source>
</evidence>
<gene>
    <name evidence="5" type="ORF">HYG85_19215</name>
</gene>
<dbReference type="PROSITE" id="PS00523">
    <property type="entry name" value="SULFATASE_1"/>
    <property type="match status" value="1"/>
</dbReference>
<dbReference type="InterPro" id="IPR000917">
    <property type="entry name" value="Sulfatase_N"/>
</dbReference>
<evidence type="ECO:0000256" key="3">
    <source>
        <dbReference type="ARBA" id="ARBA00022801"/>
    </source>
</evidence>
<dbReference type="KEGG" id="vgu:HYG85_19215"/>
<dbReference type="AlphaFoldDB" id="A0A8J8MDG7"/>
<accession>A0A8J8MDG7</accession>
<keyword evidence="6" id="KW-1185">Reference proteome</keyword>
<organism evidence="5 6">
    <name type="scientific">Vallitalea guaymasensis</name>
    <dbReference type="NCBI Taxonomy" id="1185412"/>
    <lineage>
        <taxon>Bacteria</taxon>
        <taxon>Bacillati</taxon>
        <taxon>Bacillota</taxon>
        <taxon>Clostridia</taxon>
        <taxon>Lachnospirales</taxon>
        <taxon>Vallitaleaceae</taxon>
        <taxon>Vallitalea</taxon>
    </lineage>
</organism>
<evidence type="ECO:0000256" key="2">
    <source>
        <dbReference type="ARBA" id="ARBA00022723"/>
    </source>
</evidence>
<dbReference type="InterPro" id="IPR024607">
    <property type="entry name" value="Sulfatase_CS"/>
</dbReference>
<keyword evidence="2" id="KW-0479">Metal-binding</keyword>
<name>A0A8J8MDG7_9FIRM</name>
<dbReference type="PANTHER" id="PTHR45953:SF1">
    <property type="entry name" value="IDURONATE 2-SULFATASE"/>
    <property type="match status" value="1"/>
</dbReference>
<dbReference type="PANTHER" id="PTHR45953">
    <property type="entry name" value="IDURONATE 2-SULFATASE"/>
    <property type="match status" value="1"/>
</dbReference>
<reference evidence="5 6" key="1">
    <citation type="submission" date="2020-07" db="EMBL/GenBank/DDBJ databases">
        <title>Vallitalea guaymasensis genome.</title>
        <authorList>
            <person name="Postec A."/>
        </authorList>
    </citation>
    <scope>NUCLEOTIDE SEQUENCE [LARGE SCALE GENOMIC DNA]</scope>
    <source>
        <strain evidence="5 6">Ra1766G1</strain>
    </source>
</reference>